<evidence type="ECO:0000313" key="13">
    <source>
        <dbReference type="Proteomes" id="UP000076964"/>
    </source>
</evidence>
<dbReference type="GO" id="GO:0009432">
    <property type="term" value="P:SOS response"/>
    <property type="evidence" value="ECO:0007669"/>
    <property type="project" value="TreeGrafter"/>
</dbReference>
<evidence type="ECO:0000256" key="2">
    <source>
        <dbReference type="ARBA" id="ARBA00009441"/>
    </source>
</evidence>
<comment type="similarity">
    <text evidence="2 9">Belongs to the RecN family.</text>
</comment>
<dbReference type="FunFam" id="3.40.50.300:FF:000356">
    <property type="entry name" value="DNA repair protein RecN"/>
    <property type="match status" value="1"/>
</dbReference>
<dbReference type="PANTHER" id="PTHR11059:SF0">
    <property type="entry name" value="DNA REPAIR PROTEIN RECN"/>
    <property type="match status" value="1"/>
</dbReference>
<sequence>MLQELRLKNFVLIKEARLSFEPGFVVFTGETGTGKSLLIKSLKLVLGARSSPGLIRPGAKEALIEAVVSVDEKTQKHLEKFGLEPAEELIVRRIITAERSRAYLNDSPVTLQMLSEIASDLVVIAGQHEYHTLNKPEERLLTVDTFGDLLALRQEYEKAYLTFREKLENLLSFQEKVKNALKEEDFLRFQLQEIEAVSPVPGEDIEIEEKLKRLKNLARLKDLANNAYSEVEKSFSSISSAKKSLSQALEFDRNLSPLAERLETLSYELEDLSLELSDYLRSLEIAPDELEALEERLFALKRLMRKYGPTLEDVLSHYEKIKKDLEDISTGEEHLQDLEEEVKQAENRAVELAEELSQKRKQAAGLLSQHVNRFLKELALEGARFRVSFARKELSSTGFDQVDFLVTTHPKAPWRPIAEVASGGELSRFFLAIKAALSKKASAQSLIFDEIDAGVGGMVAHRLGKLLADLATSYQVICVTHLPQIAALARQHFVVEKQIKGDEAFTFIKELNPEERINEMARMLGDPSARDVAQKLLGL</sequence>
<dbReference type="PROSITE" id="PS00675">
    <property type="entry name" value="SIGMA54_INTERACT_1"/>
    <property type="match status" value="1"/>
</dbReference>
<evidence type="ECO:0000256" key="7">
    <source>
        <dbReference type="ARBA" id="ARBA00023204"/>
    </source>
</evidence>
<dbReference type="Gene3D" id="3.40.50.300">
    <property type="entry name" value="P-loop containing nucleotide triphosphate hydrolases"/>
    <property type="match status" value="2"/>
</dbReference>
<dbReference type="STRING" id="1795632.TH606_00855"/>
<dbReference type="EMBL" id="LSFI01000002">
    <property type="protein sequence ID" value="OAG28681.1"/>
    <property type="molecule type" value="Genomic_DNA"/>
</dbReference>
<keyword evidence="5 9" id="KW-0227">DNA damage</keyword>
<dbReference type="OrthoDB" id="9806954at2"/>
<dbReference type="InterPro" id="IPR025662">
    <property type="entry name" value="Sigma_54_int_dom_ATP-bd_1"/>
</dbReference>
<dbReference type="GO" id="GO:0043590">
    <property type="term" value="C:bacterial nucleoid"/>
    <property type="evidence" value="ECO:0007669"/>
    <property type="project" value="TreeGrafter"/>
</dbReference>
<evidence type="ECO:0000256" key="5">
    <source>
        <dbReference type="ARBA" id="ARBA00022763"/>
    </source>
</evidence>
<keyword evidence="10" id="KW-0175">Coiled coil</keyword>
<dbReference type="CDD" id="cd03241">
    <property type="entry name" value="ABC_RecN"/>
    <property type="match status" value="1"/>
</dbReference>
<dbReference type="PANTHER" id="PTHR11059">
    <property type="entry name" value="DNA REPAIR PROTEIN RECN"/>
    <property type="match status" value="1"/>
</dbReference>
<protein>
    <recommendedName>
        <fullName evidence="3 9">DNA repair protein RecN</fullName>
    </recommendedName>
    <alternativeName>
        <fullName evidence="8 9">Recombination protein N</fullName>
    </alternativeName>
</protein>
<reference evidence="12 13" key="1">
    <citation type="submission" date="2016-02" db="EMBL/GenBank/DDBJ databases">
        <title>Draft genome sequence of Thermodesulfatator sp. S606.</title>
        <authorList>
            <person name="Lai Q."/>
            <person name="Cao J."/>
            <person name="Dupont S."/>
            <person name="Shao Z."/>
            <person name="Jebbar M."/>
            <person name="Alain K."/>
        </authorList>
    </citation>
    <scope>NUCLEOTIDE SEQUENCE [LARGE SCALE GENOMIC DNA]</scope>
    <source>
        <strain evidence="12 13">S606</strain>
    </source>
</reference>
<comment type="caution">
    <text evidence="12">The sequence shown here is derived from an EMBL/GenBank/DDBJ whole genome shotgun (WGS) entry which is preliminary data.</text>
</comment>
<comment type="function">
    <text evidence="1 9">May be involved in recombinational repair of damaged DNA.</text>
</comment>
<dbReference type="GO" id="GO:0006310">
    <property type="term" value="P:DNA recombination"/>
    <property type="evidence" value="ECO:0007669"/>
    <property type="project" value="InterPro"/>
</dbReference>
<proteinExistence type="inferred from homology"/>
<keyword evidence="7 9" id="KW-0234">DNA repair</keyword>
<dbReference type="Pfam" id="PF02463">
    <property type="entry name" value="SMC_N"/>
    <property type="match status" value="1"/>
</dbReference>
<dbReference type="InterPro" id="IPR003395">
    <property type="entry name" value="RecF/RecN/SMC_N"/>
</dbReference>
<dbReference type="GO" id="GO:0006281">
    <property type="term" value="P:DNA repair"/>
    <property type="evidence" value="ECO:0007669"/>
    <property type="project" value="UniProtKB-KW"/>
</dbReference>
<dbReference type="Proteomes" id="UP000076964">
    <property type="component" value="Unassembled WGS sequence"/>
</dbReference>
<name>A0A177EAZ0_9BACT</name>
<dbReference type="PIRSF" id="PIRSF003128">
    <property type="entry name" value="RecN"/>
    <property type="match status" value="1"/>
</dbReference>
<evidence type="ECO:0000313" key="12">
    <source>
        <dbReference type="EMBL" id="OAG28681.1"/>
    </source>
</evidence>
<keyword evidence="13" id="KW-1185">Reference proteome</keyword>
<dbReference type="NCBIfam" id="TIGR00634">
    <property type="entry name" value="recN"/>
    <property type="match status" value="1"/>
</dbReference>
<gene>
    <name evidence="12" type="ORF">TH606_00855</name>
</gene>
<evidence type="ECO:0000256" key="9">
    <source>
        <dbReference type="PIRNR" id="PIRNR003128"/>
    </source>
</evidence>
<organism evidence="12 13">
    <name type="scientific">Thermodesulfatator autotrophicus</name>
    <dbReference type="NCBI Taxonomy" id="1795632"/>
    <lineage>
        <taxon>Bacteria</taxon>
        <taxon>Pseudomonadati</taxon>
        <taxon>Thermodesulfobacteriota</taxon>
        <taxon>Thermodesulfobacteria</taxon>
        <taxon>Thermodesulfobacteriales</taxon>
        <taxon>Thermodesulfatatoraceae</taxon>
        <taxon>Thermodesulfatator</taxon>
    </lineage>
</organism>
<evidence type="ECO:0000256" key="10">
    <source>
        <dbReference type="SAM" id="Coils"/>
    </source>
</evidence>
<dbReference type="InterPro" id="IPR027417">
    <property type="entry name" value="P-loop_NTPase"/>
</dbReference>
<dbReference type="SUPFAM" id="SSF52540">
    <property type="entry name" value="P-loop containing nucleoside triphosphate hydrolases"/>
    <property type="match status" value="2"/>
</dbReference>
<evidence type="ECO:0000256" key="3">
    <source>
        <dbReference type="ARBA" id="ARBA00021315"/>
    </source>
</evidence>
<feature type="domain" description="RecF/RecN/SMC N-terminal" evidence="11">
    <location>
        <begin position="1"/>
        <end position="497"/>
    </location>
</feature>
<dbReference type="AlphaFoldDB" id="A0A177EAZ0"/>
<keyword evidence="6" id="KW-0067">ATP-binding</keyword>
<evidence type="ECO:0000256" key="4">
    <source>
        <dbReference type="ARBA" id="ARBA00022741"/>
    </source>
</evidence>
<dbReference type="GO" id="GO:0005524">
    <property type="term" value="F:ATP binding"/>
    <property type="evidence" value="ECO:0007669"/>
    <property type="project" value="UniProtKB-KW"/>
</dbReference>
<evidence type="ECO:0000259" key="11">
    <source>
        <dbReference type="Pfam" id="PF02463"/>
    </source>
</evidence>
<dbReference type="InterPro" id="IPR004604">
    <property type="entry name" value="DNA_recomb/repair_RecN"/>
</dbReference>
<evidence type="ECO:0000256" key="8">
    <source>
        <dbReference type="ARBA" id="ARBA00033408"/>
    </source>
</evidence>
<feature type="coiled-coil region" evidence="10">
    <location>
        <begin position="321"/>
        <end position="362"/>
    </location>
</feature>
<evidence type="ECO:0000256" key="6">
    <source>
        <dbReference type="ARBA" id="ARBA00022840"/>
    </source>
</evidence>
<dbReference type="RefSeq" id="WP_068540629.1">
    <property type="nucleotide sequence ID" value="NZ_LSFI01000002.1"/>
</dbReference>
<keyword evidence="4" id="KW-0547">Nucleotide-binding</keyword>
<evidence type="ECO:0000256" key="1">
    <source>
        <dbReference type="ARBA" id="ARBA00003618"/>
    </source>
</evidence>
<feature type="coiled-coil region" evidence="10">
    <location>
        <begin position="164"/>
        <end position="227"/>
    </location>
</feature>
<accession>A0A177EAZ0</accession>